<proteinExistence type="predicted"/>
<dbReference type="Proteomes" id="UP000663854">
    <property type="component" value="Unassembled WGS sequence"/>
</dbReference>
<dbReference type="AlphaFoldDB" id="A0A815KXN7"/>
<organism evidence="2 3">
    <name type="scientific">Rotaria sordida</name>
    <dbReference type="NCBI Taxonomy" id="392033"/>
    <lineage>
        <taxon>Eukaryota</taxon>
        <taxon>Metazoa</taxon>
        <taxon>Spiralia</taxon>
        <taxon>Gnathifera</taxon>
        <taxon>Rotifera</taxon>
        <taxon>Eurotatoria</taxon>
        <taxon>Bdelloidea</taxon>
        <taxon>Philodinida</taxon>
        <taxon>Philodinidae</taxon>
        <taxon>Rotaria</taxon>
    </lineage>
</organism>
<reference evidence="2" key="1">
    <citation type="submission" date="2021-02" db="EMBL/GenBank/DDBJ databases">
        <authorList>
            <person name="Nowell W R."/>
        </authorList>
    </citation>
    <scope>NUCLEOTIDE SEQUENCE</scope>
</reference>
<accession>A0A815KXN7</accession>
<name>A0A815KXN7_9BILA</name>
<evidence type="ECO:0000313" key="1">
    <source>
        <dbReference type="EMBL" id="CAF1156361.1"/>
    </source>
</evidence>
<dbReference type="EMBL" id="CAJNOL010001657">
    <property type="protein sequence ID" value="CAF1399092.1"/>
    <property type="molecule type" value="Genomic_DNA"/>
</dbReference>
<dbReference type="EMBL" id="CAJNOH010000968">
    <property type="protein sequence ID" value="CAF1156361.1"/>
    <property type="molecule type" value="Genomic_DNA"/>
</dbReference>
<dbReference type="Proteomes" id="UP000663870">
    <property type="component" value="Unassembled WGS sequence"/>
</dbReference>
<sequence length="88" mass="10097">MTSKTLVSPTIQRKYKKSGKRVPIVDTSQARSNIEVLRMCLQELNWKERTTSSFTDSDIYWHSGTFHEGNRNFGLTSARVNKFPGMIS</sequence>
<evidence type="ECO:0000313" key="3">
    <source>
        <dbReference type="Proteomes" id="UP000663870"/>
    </source>
</evidence>
<gene>
    <name evidence="2" type="ORF">JXQ802_LOCUS34611</name>
    <name evidence="1" type="ORF">PYM288_LOCUS22499</name>
</gene>
<keyword evidence="3" id="KW-1185">Reference proteome</keyword>
<comment type="caution">
    <text evidence="2">The sequence shown here is derived from an EMBL/GenBank/DDBJ whole genome shotgun (WGS) entry which is preliminary data.</text>
</comment>
<protein>
    <submittedName>
        <fullName evidence="2">Uncharacterized protein</fullName>
    </submittedName>
</protein>
<evidence type="ECO:0000313" key="2">
    <source>
        <dbReference type="EMBL" id="CAF1399092.1"/>
    </source>
</evidence>